<dbReference type="GO" id="GO:0009570">
    <property type="term" value="C:chloroplast stroma"/>
    <property type="evidence" value="ECO:0007669"/>
    <property type="project" value="TreeGrafter"/>
</dbReference>
<dbReference type="GO" id="GO:0009658">
    <property type="term" value="P:chloroplast organization"/>
    <property type="evidence" value="ECO:0007669"/>
    <property type="project" value="InterPro"/>
</dbReference>
<feature type="non-terminal residue" evidence="2">
    <location>
        <position position="1"/>
    </location>
</feature>
<dbReference type="InterPro" id="IPR044701">
    <property type="entry name" value="MRL7/MRL7L"/>
</dbReference>
<dbReference type="Gene3D" id="3.40.30.10">
    <property type="entry name" value="Glutaredoxin"/>
    <property type="match status" value="1"/>
</dbReference>
<dbReference type="PANTHER" id="PTHR34669:SF2">
    <property type="entry name" value="THIOREDOXIN-LIKE FOLD DOMAIN-CONTAINING PROTEIN MRL7, CHLOROPLASTIC"/>
    <property type="match status" value="1"/>
</dbReference>
<dbReference type="EMBL" id="JRKL02004726">
    <property type="protein sequence ID" value="KAF3951905.1"/>
    <property type="molecule type" value="Genomic_DNA"/>
</dbReference>
<feature type="region of interest" description="Disordered" evidence="1">
    <location>
        <begin position="42"/>
        <end position="97"/>
    </location>
</feature>
<dbReference type="Proteomes" id="UP000737018">
    <property type="component" value="Unassembled WGS sequence"/>
</dbReference>
<evidence type="ECO:0000256" key="1">
    <source>
        <dbReference type="SAM" id="MobiDB-lite"/>
    </source>
</evidence>
<dbReference type="GO" id="GO:0006355">
    <property type="term" value="P:regulation of DNA-templated transcription"/>
    <property type="evidence" value="ECO:0007669"/>
    <property type="project" value="InterPro"/>
</dbReference>
<evidence type="ECO:0000313" key="3">
    <source>
        <dbReference type="Proteomes" id="UP000737018"/>
    </source>
</evidence>
<sequence>HPISLRHFQLSQLLNPFPCNHRHRLKWSSRDLKFLHCSAVSRKSNLTSDPEPSSNSNKAKPKKRNHRPKTEVPQKDDENQVFPETIPRKPRRGRRSEAVAVEDFIRGSLEKTFASIRQQNSEILENKENIMKDRADEEIDTDSHEDEDDINENEDDGGGRGKKMVVEEESPDWPLDADVGWGIRASEYFEKHPIKNVVGEDGVEIDWEGEIDDNWVKEINCLEWESFAFHPSPLIVFVFERYNRATDNWKALKELEKALKVYWSAKDKLPPRSVKVDINIERDLAYALKIKECPAILFLRGNRILYREKEIRTADELLCLDRTHIIIGDMEHNQEQNSSCWDVCGVSSSGVQEQEQQEMKKLGKPVVEGWKLVMNPVLLRQLGREQLCHSNLLTGDGLDLEGVGDSSNVAYTQNKVMNTKSMRLPPRRLLTPNATTKAKATPTANNKKRKERGEEGNNATITKMPKPATATTTAQVGGIGSAELVFSSNKILAGYLAHEFLTRGTLFGQQWDPTSSTGNQNEAVSVSSKKAEKEQKKKPSGEAKGQVEEDQQQRYVELANLLKTGGAHFPGIVNPTQLTHFLPKKM</sequence>
<evidence type="ECO:0000313" key="2">
    <source>
        <dbReference type="EMBL" id="KAF3951905.1"/>
    </source>
</evidence>
<feature type="compositionally biased region" description="Polar residues" evidence="1">
    <location>
        <begin position="510"/>
        <end position="521"/>
    </location>
</feature>
<feature type="compositionally biased region" description="Basic and acidic residues" evidence="1">
    <location>
        <begin position="68"/>
        <end position="78"/>
    </location>
</feature>
<organism evidence="2 3">
    <name type="scientific">Castanea mollissima</name>
    <name type="common">Chinese chestnut</name>
    <dbReference type="NCBI Taxonomy" id="60419"/>
    <lineage>
        <taxon>Eukaryota</taxon>
        <taxon>Viridiplantae</taxon>
        <taxon>Streptophyta</taxon>
        <taxon>Embryophyta</taxon>
        <taxon>Tracheophyta</taxon>
        <taxon>Spermatophyta</taxon>
        <taxon>Magnoliopsida</taxon>
        <taxon>eudicotyledons</taxon>
        <taxon>Gunneridae</taxon>
        <taxon>Pentapetalae</taxon>
        <taxon>rosids</taxon>
        <taxon>fabids</taxon>
        <taxon>Fagales</taxon>
        <taxon>Fagaceae</taxon>
        <taxon>Castanea</taxon>
    </lineage>
</organism>
<feature type="compositionally biased region" description="Low complexity" evidence="1">
    <location>
        <begin position="431"/>
        <end position="445"/>
    </location>
</feature>
<feature type="compositionally biased region" description="Acidic residues" evidence="1">
    <location>
        <begin position="136"/>
        <end position="156"/>
    </location>
</feature>
<dbReference type="PANTHER" id="PTHR34669">
    <property type="entry name" value="THIOREDOXIN-LIKE FOLD DOMAIN-CONTAINING PROTEIN MRL7L, CHLOROPLASTIC"/>
    <property type="match status" value="1"/>
</dbReference>
<reference evidence="2" key="1">
    <citation type="submission" date="2020-03" db="EMBL/GenBank/DDBJ databases">
        <title>Castanea mollissima Vanexum genome sequencing.</title>
        <authorList>
            <person name="Staton M."/>
        </authorList>
    </citation>
    <scope>NUCLEOTIDE SEQUENCE</scope>
    <source>
        <tissue evidence="2">Leaf</tissue>
    </source>
</reference>
<feature type="region of interest" description="Disordered" evidence="1">
    <location>
        <begin position="431"/>
        <end position="464"/>
    </location>
</feature>
<feature type="region of interest" description="Disordered" evidence="1">
    <location>
        <begin position="510"/>
        <end position="551"/>
    </location>
</feature>
<keyword evidence="3" id="KW-1185">Reference proteome</keyword>
<name>A0A8J4QM49_9ROSI</name>
<gene>
    <name evidence="2" type="ORF">CMV_022492</name>
</gene>
<dbReference type="AlphaFoldDB" id="A0A8J4QM49"/>
<accession>A0A8J4QM49</accession>
<proteinExistence type="predicted"/>
<dbReference type="OrthoDB" id="1920727at2759"/>
<feature type="compositionally biased region" description="Basic and acidic residues" evidence="1">
    <location>
        <begin position="529"/>
        <end position="547"/>
    </location>
</feature>
<feature type="region of interest" description="Disordered" evidence="1">
    <location>
        <begin position="127"/>
        <end position="164"/>
    </location>
</feature>
<protein>
    <submittedName>
        <fullName evidence="2">Uncharacterized protein</fullName>
    </submittedName>
</protein>
<comment type="caution">
    <text evidence="2">The sequence shown here is derived from an EMBL/GenBank/DDBJ whole genome shotgun (WGS) entry which is preliminary data.</text>
</comment>